<feature type="transmembrane region" description="Helical" evidence="2">
    <location>
        <begin position="262"/>
        <end position="282"/>
    </location>
</feature>
<reference evidence="4" key="1">
    <citation type="submission" date="2016-10" db="EMBL/GenBank/DDBJ databases">
        <authorList>
            <person name="Varghese N."/>
            <person name="Submissions S."/>
        </authorList>
    </citation>
    <scope>NUCLEOTIDE SEQUENCE [LARGE SCALE GENOMIC DNA]</scope>
    <source>
        <strain evidence="4">CGMCC 4.3568</strain>
    </source>
</reference>
<evidence type="ECO:0000256" key="2">
    <source>
        <dbReference type="SAM" id="Phobius"/>
    </source>
</evidence>
<dbReference type="RefSeq" id="WP_177242633.1">
    <property type="nucleotide sequence ID" value="NZ_FOKG01000008.1"/>
</dbReference>
<evidence type="ECO:0000256" key="1">
    <source>
        <dbReference type="SAM" id="MobiDB-lite"/>
    </source>
</evidence>
<organism evidence="3 4">
    <name type="scientific">Amycolatopsis marina</name>
    <dbReference type="NCBI Taxonomy" id="490629"/>
    <lineage>
        <taxon>Bacteria</taxon>
        <taxon>Bacillati</taxon>
        <taxon>Actinomycetota</taxon>
        <taxon>Actinomycetes</taxon>
        <taxon>Pseudonocardiales</taxon>
        <taxon>Pseudonocardiaceae</taxon>
        <taxon>Amycolatopsis</taxon>
    </lineage>
</organism>
<accession>A0A1I1ABK8</accession>
<dbReference type="AlphaFoldDB" id="A0A1I1ABK8"/>
<feature type="transmembrane region" description="Helical" evidence="2">
    <location>
        <begin position="226"/>
        <end position="250"/>
    </location>
</feature>
<proteinExistence type="predicted"/>
<keyword evidence="2" id="KW-1133">Transmembrane helix</keyword>
<dbReference type="EMBL" id="FOKG01000008">
    <property type="protein sequence ID" value="SFB33870.1"/>
    <property type="molecule type" value="Genomic_DNA"/>
</dbReference>
<dbReference type="STRING" id="490629.SAMN05216266_108253"/>
<gene>
    <name evidence="3" type="ORF">SAMN05216266_108253</name>
</gene>
<keyword evidence="2" id="KW-0812">Transmembrane</keyword>
<evidence type="ECO:0000313" key="3">
    <source>
        <dbReference type="EMBL" id="SFB33870.1"/>
    </source>
</evidence>
<feature type="transmembrane region" description="Helical" evidence="2">
    <location>
        <begin position="294"/>
        <end position="314"/>
    </location>
</feature>
<protein>
    <submittedName>
        <fullName evidence="3">Uncharacterized protein</fullName>
    </submittedName>
</protein>
<dbReference type="Proteomes" id="UP000243799">
    <property type="component" value="Unassembled WGS sequence"/>
</dbReference>
<feature type="transmembrane region" description="Helical" evidence="2">
    <location>
        <begin position="83"/>
        <end position="103"/>
    </location>
</feature>
<name>A0A1I1ABK8_9PSEU</name>
<evidence type="ECO:0000313" key="4">
    <source>
        <dbReference type="Proteomes" id="UP000243799"/>
    </source>
</evidence>
<feature type="region of interest" description="Disordered" evidence="1">
    <location>
        <begin position="318"/>
        <end position="343"/>
    </location>
</feature>
<keyword evidence="4" id="KW-1185">Reference proteome</keyword>
<feature type="transmembrane region" description="Helical" evidence="2">
    <location>
        <begin position="57"/>
        <end position="76"/>
    </location>
</feature>
<feature type="transmembrane region" description="Helical" evidence="2">
    <location>
        <begin position="123"/>
        <end position="147"/>
    </location>
</feature>
<keyword evidence="2" id="KW-0472">Membrane</keyword>
<feature type="transmembrane region" description="Helical" evidence="2">
    <location>
        <begin position="159"/>
        <end position="178"/>
    </location>
</feature>
<feature type="transmembrane region" description="Helical" evidence="2">
    <location>
        <begin position="22"/>
        <end position="42"/>
    </location>
</feature>
<sequence>MGVIVTAALELGRKALRWHGPLMLFAAAMAVLTVVAAVGLAVDDRVIAGAPAWAKPLKFSISFVVYAVTWAWMLTFQRRARRWGWWAGTAIAVAGVVEMIAIVGQVVRGTRSHFNVETSFDNMVFQLMGVTISVLLVGHFVLAAILLAGRYGDRATASAVRLGMVISAVGLGLGGLMLSPTAEQIAAGERDDVVRTTIGAHSVGVPDGGQGILFVNWSTEGGDLRIPHFIGMHALQILPLVAMVLAVAAARSPRLHVAVRVQLVRIAAAGYSGLVALVTWQALRGQPLIRPDGWTLAAFAALVAVVVVATALALRGSPPNPDNSTAGTGIAASETPIKEGIPR</sequence>